<name>A0A1J5U1G4_9ARCH</name>
<gene>
    <name evidence="4" type="ORF">BET99_04535</name>
</gene>
<protein>
    <recommendedName>
        <fullName evidence="3">Xaa-Pro dipeptidyl-peptidase C-terminal domain-containing protein</fullName>
    </recommendedName>
</protein>
<dbReference type="SUPFAM" id="SSF53474">
    <property type="entry name" value="alpha/beta-Hydrolases"/>
    <property type="match status" value="1"/>
</dbReference>
<dbReference type="Pfam" id="PF02129">
    <property type="entry name" value="Peptidase_S15"/>
    <property type="match status" value="1"/>
</dbReference>
<dbReference type="SMART" id="SM00939">
    <property type="entry name" value="PepX_C"/>
    <property type="match status" value="1"/>
</dbReference>
<evidence type="ECO:0000259" key="3">
    <source>
        <dbReference type="SMART" id="SM00939"/>
    </source>
</evidence>
<dbReference type="InterPro" id="IPR013736">
    <property type="entry name" value="Xaa-Pro_dipept_C"/>
</dbReference>
<proteinExistence type="predicted"/>
<keyword evidence="2" id="KW-0472">Membrane</keyword>
<organism evidence="4 5">
    <name type="scientific">Marine Group III euryarchaeote CG-Epi2</name>
    <dbReference type="NCBI Taxonomy" id="1888996"/>
    <lineage>
        <taxon>Archaea</taxon>
        <taxon>Methanobacteriati</taxon>
        <taxon>Thermoplasmatota</taxon>
        <taxon>Thermoplasmata</taxon>
        <taxon>Candidatus Thermoprofundales</taxon>
    </lineage>
</organism>
<evidence type="ECO:0000256" key="2">
    <source>
        <dbReference type="SAM" id="Phobius"/>
    </source>
</evidence>
<feature type="transmembrane region" description="Helical" evidence="2">
    <location>
        <begin position="21"/>
        <end position="44"/>
    </location>
</feature>
<feature type="domain" description="Xaa-Pro dipeptidyl-peptidase C-terminal" evidence="3">
    <location>
        <begin position="419"/>
        <end position="612"/>
    </location>
</feature>
<keyword evidence="1" id="KW-0378">Hydrolase</keyword>
<dbReference type="AlphaFoldDB" id="A0A1J5U1G4"/>
<dbReference type="InterPro" id="IPR005674">
    <property type="entry name" value="CocE/Ser_esterase"/>
</dbReference>
<dbReference type="GO" id="GO:0008239">
    <property type="term" value="F:dipeptidyl-peptidase activity"/>
    <property type="evidence" value="ECO:0007669"/>
    <property type="project" value="InterPro"/>
</dbReference>
<evidence type="ECO:0000313" key="4">
    <source>
        <dbReference type="EMBL" id="OIR22352.1"/>
    </source>
</evidence>
<keyword evidence="2" id="KW-0812">Transmembrane</keyword>
<dbReference type="SUPFAM" id="SSF49785">
    <property type="entry name" value="Galactose-binding domain-like"/>
    <property type="match status" value="1"/>
</dbReference>
<dbReference type="Gene3D" id="3.40.50.1820">
    <property type="entry name" value="alpha/beta hydrolase"/>
    <property type="match status" value="2"/>
</dbReference>
<dbReference type="NCBIfam" id="TIGR00976">
    <property type="entry name" value="CocE_NonD"/>
    <property type="match status" value="1"/>
</dbReference>
<dbReference type="Proteomes" id="UP000183615">
    <property type="component" value="Unassembled WGS sequence"/>
</dbReference>
<comment type="caution">
    <text evidence="4">The sequence shown here is derived from an EMBL/GenBank/DDBJ whole genome shotgun (WGS) entry which is preliminary data.</text>
</comment>
<evidence type="ECO:0000313" key="5">
    <source>
        <dbReference type="Proteomes" id="UP000183615"/>
    </source>
</evidence>
<dbReference type="EMBL" id="MIYZ01000016">
    <property type="protein sequence ID" value="OIR22352.1"/>
    <property type="molecule type" value="Genomic_DNA"/>
</dbReference>
<dbReference type="InterPro" id="IPR008979">
    <property type="entry name" value="Galactose-bd-like_sf"/>
</dbReference>
<accession>A0A1J5U1G4</accession>
<dbReference type="Pfam" id="PF08530">
    <property type="entry name" value="PepX_C"/>
    <property type="match status" value="1"/>
</dbReference>
<dbReference type="InterPro" id="IPR000383">
    <property type="entry name" value="Xaa-Pro-like_dom"/>
</dbReference>
<evidence type="ECO:0000256" key="1">
    <source>
        <dbReference type="ARBA" id="ARBA00022801"/>
    </source>
</evidence>
<sequence length="635" mass="71338">MAIIKGILIYLTYILITMKDVSISSQVFSLVIVATMMGSAFFLYNLENENLNYNNYVPVWARSQLDYETNQSYSYVLQQGEYSLLETDNEFSSVHVMIPYNLPETELGAAVDPQCVSNFNPEKCPHISLAYWRPDVPAGVKVPVIAEFGPYFGETSAQTPDVSQPGSWLGAGIIYNILPHGFAFAQVSVTGTGMSNHCMDLMGFAEQEGINAAVEWLATQEWSNGNVGMIGKSYDGSTPWQAAMYGDEYLKTIVPISGLIGVRELMWKNGSSEARAPFMHNVVYGSYGFESEKGEDNLQNACEDYLLGPIHATNGYVFAGNEFIESYWEERYFLDRVLENYRGSVYIVQGFHDWNVDPHMAVPTINRLLDSGIEAKVLMGQWDHDYPDRPDYQKERSDPGRGSEAYPQMVRFDWMQDLLEWFTYYLQETGPKPSLYLEIQNNQGEWRVEERYPASDSNTIEMVLGSGNLMHDESTGTTITPFIESYVVFETPVFNQTLRFGGLPQLHVDVTLAGSGGSLYALMEDCNSNGECIHIGHSTMDLRYHAGGTEYNVLAPGQTVNAKMEFFAMDVLISEGHYIRLSLTDIGDDYLPPSNTAPVDIGINENSVLRLHEINYENKIVFEPPVCTFVDCLEE</sequence>
<reference evidence="4 5" key="1">
    <citation type="submission" date="2016-08" db="EMBL/GenBank/DDBJ databases">
        <title>New Insights into Marine Group III Euryarchaeota, from dark to light.</title>
        <authorList>
            <person name="Haro-Moreno J.M."/>
            <person name="Rodriguez-Valera F."/>
            <person name="Lopez-Garcia P."/>
            <person name="Moreira D."/>
            <person name="Martin-Cuadrado A.B."/>
        </authorList>
    </citation>
    <scope>NUCLEOTIDE SEQUENCE [LARGE SCALE GENOMIC DNA]</scope>
    <source>
        <strain evidence="4">CG-Epi2</strain>
    </source>
</reference>
<keyword evidence="2" id="KW-1133">Transmembrane helix</keyword>
<dbReference type="InterPro" id="IPR029058">
    <property type="entry name" value="AB_hydrolase_fold"/>
</dbReference>